<dbReference type="AlphaFoldDB" id="A0A8B7Z5V2"/>
<dbReference type="CDD" id="cd07572">
    <property type="entry name" value="nit"/>
    <property type="match status" value="1"/>
</dbReference>
<evidence type="ECO:0000313" key="3">
    <source>
        <dbReference type="Proteomes" id="UP000694845"/>
    </source>
</evidence>
<dbReference type="InterPro" id="IPR003010">
    <property type="entry name" value="C-N_Hydrolase"/>
</dbReference>
<dbReference type="OrthoDB" id="680339at2759"/>
<dbReference type="FunFam" id="3.60.110.10:FF:000005">
    <property type="entry name" value="nitrilase homolog 1 isoform X1"/>
    <property type="match status" value="1"/>
</dbReference>
<dbReference type="PROSITE" id="PS01227">
    <property type="entry name" value="UPF0012"/>
    <property type="match status" value="1"/>
</dbReference>
<dbReference type="PROSITE" id="PS50263">
    <property type="entry name" value="CN_HYDROLASE"/>
    <property type="match status" value="1"/>
</dbReference>
<sequence>MSVDERSCMSWELGGRRHGRTPHSTNPHFYLGQRQQRALFTMEEVEKGFREDVNLAAVCQMTATADKDANFRAGSYLVQRAAKMGAKVVFLPEGVDYIGSSPEESTSMAEPLTGKTVTGYRELCRQHNVWISLGGIHEMGPVQPVGDRSYCSHVLLNPEGEIASVYHKTHLFEVQIEGRMNLRESSFILHGEHMSDIVDTPIGKVAPMVCYDLRFPEMSTFLTQQGAEILTYPSAFTQFTGMAHWEVLLRSRAIENQCYVIAAAQTGKHNDKRASYGRAMIVDPWGCVVACCHDGLDVAIGDIDLSYLRRVRTEMPVMEHRRHDLYGYLKGSNSKTDTDG</sequence>
<dbReference type="Proteomes" id="UP000694845">
    <property type="component" value="Unplaced"/>
</dbReference>
<evidence type="ECO:0000259" key="2">
    <source>
        <dbReference type="PROSITE" id="PS50263"/>
    </source>
</evidence>
<dbReference type="Gene3D" id="3.60.110.10">
    <property type="entry name" value="Carbon-nitrogen hydrolase"/>
    <property type="match status" value="1"/>
</dbReference>
<dbReference type="InterPro" id="IPR045254">
    <property type="entry name" value="Nit1/2_C-N_Hydrolase"/>
</dbReference>
<dbReference type="RefSeq" id="XP_022100175.1">
    <property type="nucleotide sequence ID" value="XM_022244483.1"/>
</dbReference>
<keyword evidence="3" id="KW-1185">Reference proteome</keyword>
<gene>
    <name evidence="4" type="primary">LOC110984354</name>
</gene>
<dbReference type="InterPro" id="IPR036526">
    <property type="entry name" value="C-N_Hydrolase_sf"/>
</dbReference>
<organism evidence="3 4">
    <name type="scientific">Acanthaster planci</name>
    <name type="common">Crown-of-thorns starfish</name>
    <dbReference type="NCBI Taxonomy" id="133434"/>
    <lineage>
        <taxon>Eukaryota</taxon>
        <taxon>Metazoa</taxon>
        <taxon>Echinodermata</taxon>
        <taxon>Eleutherozoa</taxon>
        <taxon>Asterozoa</taxon>
        <taxon>Asteroidea</taxon>
        <taxon>Valvatacea</taxon>
        <taxon>Valvatida</taxon>
        <taxon>Acanthasteridae</taxon>
        <taxon>Acanthaster</taxon>
    </lineage>
</organism>
<dbReference type="InterPro" id="IPR001110">
    <property type="entry name" value="UPF0012_CS"/>
</dbReference>
<feature type="domain" description="CN hydrolase" evidence="2">
    <location>
        <begin position="53"/>
        <end position="305"/>
    </location>
</feature>
<dbReference type="PANTHER" id="PTHR23088">
    <property type="entry name" value="NITRILASE-RELATED"/>
    <property type="match status" value="1"/>
</dbReference>
<dbReference type="SUPFAM" id="SSF56317">
    <property type="entry name" value="Carbon-nitrogen hydrolase"/>
    <property type="match status" value="1"/>
</dbReference>
<dbReference type="PANTHER" id="PTHR23088:SF27">
    <property type="entry name" value="DEAMINATED GLUTATHIONE AMIDASE"/>
    <property type="match status" value="1"/>
</dbReference>
<proteinExistence type="predicted"/>
<evidence type="ECO:0000256" key="1">
    <source>
        <dbReference type="ARBA" id="ARBA00022801"/>
    </source>
</evidence>
<dbReference type="Pfam" id="PF00795">
    <property type="entry name" value="CN_hydrolase"/>
    <property type="match status" value="1"/>
</dbReference>
<keyword evidence="1" id="KW-0378">Hydrolase</keyword>
<dbReference type="GO" id="GO:0016811">
    <property type="term" value="F:hydrolase activity, acting on carbon-nitrogen (but not peptide) bonds, in linear amides"/>
    <property type="evidence" value="ECO:0007669"/>
    <property type="project" value="InterPro"/>
</dbReference>
<name>A0A8B7Z5V2_ACAPL</name>
<protein>
    <submittedName>
        <fullName evidence="4">Nitrilase homolog 1-like isoform X1</fullName>
    </submittedName>
</protein>
<dbReference type="CTD" id="4817"/>
<evidence type="ECO:0000313" key="4">
    <source>
        <dbReference type="RefSeq" id="XP_022100175.1"/>
    </source>
</evidence>
<accession>A0A8B7Z5V2</accession>
<dbReference type="GeneID" id="110984354"/>
<dbReference type="KEGG" id="aplc:110984354"/>
<reference evidence="4" key="1">
    <citation type="submission" date="2025-08" db="UniProtKB">
        <authorList>
            <consortium name="RefSeq"/>
        </authorList>
    </citation>
    <scope>IDENTIFICATION</scope>
</reference>